<dbReference type="EMBL" id="CABVMM010000002">
    <property type="protein sequence ID" value="VVU99287.1"/>
    <property type="molecule type" value="Genomic_DNA"/>
</dbReference>
<protein>
    <submittedName>
        <fullName evidence="1">Bifunctional phosphatase/peptidyl-prolyl cis-trans isomerase</fullName>
    </submittedName>
</protein>
<gene>
    <name evidence="1" type="ORF">FVB9532_00539</name>
</gene>
<organism evidence="1 2">
    <name type="scientific">Mesonia oceanica</name>
    <dbReference type="NCBI Taxonomy" id="2687242"/>
    <lineage>
        <taxon>Bacteria</taxon>
        <taxon>Pseudomonadati</taxon>
        <taxon>Bacteroidota</taxon>
        <taxon>Flavobacteriia</taxon>
        <taxon>Flavobacteriales</taxon>
        <taxon>Flavobacteriaceae</taxon>
        <taxon>Mesonia</taxon>
    </lineage>
</organism>
<evidence type="ECO:0000313" key="1">
    <source>
        <dbReference type="EMBL" id="VVU99287.1"/>
    </source>
</evidence>
<evidence type="ECO:0000313" key="2">
    <source>
        <dbReference type="Proteomes" id="UP000356253"/>
    </source>
</evidence>
<reference evidence="1" key="1">
    <citation type="submission" date="2019-09" db="EMBL/GenBank/DDBJ databases">
        <authorList>
            <person name="Rodrigo-Torres L."/>
            <person name="Arahal R. D."/>
            <person name="Lucena T."/>
        </authorList>
    </citation>
    <scope>NUCLEOTIDE SEQUENCE</scope>
    <source>
        <strain evidence="1">ISS653</strain>
    </source>
</reference>
<proteinExistence type="predicted"/>
<keyword evidence="1" id="KW-0413">Isomerase</keyword>
<name>A0AC61Y5Z1_9FLAO</name>
<sequence>MLIALSGFVFLTSCEDNNKSKKVNEKDLQEKREKQRTDSILNSVKIPSGGKEMDIDIRSIETIEQKDLKAFLEKYGKENPEDKAIIYTRFGAIHVQLFNDTPLHRANFIRLAKMGYFETTFFHRIAENFVVQGGNSDNVATQKVRSKVGDYLIPSESDAGHLHNYGAFSAAKYSEQNISKASSPFEFFIVQDKNGAHHLDKKHTVFGKVTQGMDVVNEMAKVETDQSEWPKKNIMIDSIVVN</sequence>
<accession>A0AC61Y5Z1</accession>
<dbReference type="Proteomes" id="UP000356253">
    <property type="component" value="Unassembled WGS sequence"/>
</dbReference>
<comment type="caution">
    <text evidence="1">The sequence shown here is derived from an EMBL/GenBank/DDBJ whole genome shotgun (WGS) entry which is preliminary data.</text>
</comment>
<keyword evidence="2" id="KW-1185">Reference proteome</keyword>